<dbReference type="Ensembl" id="ENSCMIT00000004070.1">
    <property type="protein sequence ID" value="ENSCMIP00000003923.1"/>
    <property type="gene ID" value="ENSCMIG00000002340.1"/>
</dbReference>
<evidence type="ECO:0000256" key="2">
    <source>
        <dbReference type="ARBA" id="ARBA00022801"/>
    </source>
</evidence>
<evidence type="ECO:0000256" key="1">
    <source>
        <dbReference type="ARBA" id="ARBA00008552"/>
    </source>
</evidence>
<dbReference type="Pfam" id="PF07910">
    <property type="entry name" value="Peptidase_C78"/>
    <property type="match status" value="1"/>
</dbReference>
<dbReference type="Gene3D" id="3.90.70.130">
    <property type="match status" value="1"/>
</dbReference>
<reference evidence="5" key="1">
    <citation type="journal article" date="2006" name="Science">
        <title>Ancient noncoding elements conserved in the human genome.</title>
        <authorList>
            <person name="Venkatesh B."/>
            <person name="Kirkness E.F."/>
            <person name="Loh Y.H."/>
            <person name="Halpern A.L."/>
            <person name="Lee A.P."/>
            <person name="Johnson J."/>
            <person name="Dandona N."/>
            <person name="Viswanathan L.D."/>
            <person name="Tay A."/>
            <person name="Venter J.C."/>
            <person name="Strausberg R.L."/>
            <person name="Brenner S."/>
        </authorList>
    </citation>
    <scope>NUCLEOTIDE SEQUENCE [LARGE SCALE GENOMIC DNA]</scope>
</reference>
<dbReference type="STRING" id="7868.ENSCMIP00000003923"/>
<dbReference type="PANTHER" id="PTHR48153:SF3">
    <property type="entry name" value="INACTIVE UFM1-SPECIFIC PROTEASE 1"/>
    <property type="match status" value="1"/>
</dbReference>
<reference evidence="4" key="5">
    <citation type="submission" date="2025-09" db="UniProtKB">
        <authorList>
            <consortium name="Ensembl"/>
        </authorList>
    </citation>
    <scope>IDENTIFICATION</scope>
</reference>
<dbReference type="GO" id="GO:0071567">
    <property type="term" value="F:deUFMylase activity"/>
    <property type="evidence" value="ECO:0007669"/>
    <property type="project" value="UniProtKB-ARBA"/>
</dbReference>
<keyword evidence="5" id="KW-1185">Reference proteome</keyword>
<accession>A0A4W3GJV0</accession>
<proteinExistence type="inferred from homology"/>
<protein>
    <submittedName>
        <fullName evidence="4">UFM1-specific peptidase 1</fullName>
    </submittedName>
</protein>
<keyword evidence="2" id="KW-0378">Hydrolase</keyword>
<dbReference type="InterPro" id="IPR012462">
    <property type="entry name" value="UFSP1/2_DUB_cat"/>
</dbReference>
<name>A0A4W3GJV0_CALMI</name>
<dbReference type="AlphaFoldDB" id="A0A4W3GJV0"/>
<dbReference type="GeneTree" id="ENSGT00940000162936"/>
<dbReference type="InParanoid" id="A0A4W3GJV0"/>
<evidence type="ECO:0000313" key="5">
    <source>
        <dbReference type="Proteomes" id="UP000314986"/>
    </source>
</evidence>
<dbReference type="OMA" id="AISWIIN"/>
<organism evidence="4 5">
    <name type="scientific">Callorhinchus milii</name>
    <name type="common">Ghost shark</name>
    <dbReference type="NCBI Taxonomy" id="7868"/>
    <lineage>
        <taxon>Eukaryota</taxon>
        <taxon>Metazoa</taxon>
        <taxon>Chordata</taxon>
        <taxon>Craniata</taxon>
        <taxon>Vertebrata</taxon>
        <taxon>Chondrichthyes</taxon>
        <taxon>Holocephali</taxon>
        <taxon>Chimaeriformes</taxon>
        <taxon>Callorhinchidae</taxon>
        <taxon>Callorhinchus</taxon>
    </lineage>
</organism>
<reference evidence="5" key="3">
    <citation type="journal article" date="2014" name="Nature">
        <title>Elephant shark genome provides unique insights into gnathostome evolution.</title>
        <authorList>
            <consortium name="International Elephant Shark Genome Sequencing Consortium"/>
            <person name="Venkatesh B."/>
            <person name="Lee A.P."/>
            <person name="Ravi V."/>
            <person name="Maurya A.K."/>
            <person name="Lian M.M."/>
            <person name="Swann J.B."/>
            <person name="Ohta Y."/>
            <person name="Flajnik M.F."/>
            <person name="Sutoh Y."/>
            <person name="Kasahara M."/>
            <person name="Hoon S."/>
            <person name="Gangu V."/>
            <person name="Roy S.W."/>
            <person name="Irimia M."/>
            <person name="Korzh V."/>
            <person name="Kondrychyn I."/>
            <person name="Lim Z.W."/>
            <person name="Tay B.H."/>
            <person name="Tohari S."/>
            <person name="Kong K.W."/>
            <person name="Ho S."/>
            <person name="Lorente-Galdos B."/>
            <person name="Quilez J."/>
            <person name="Marques-Bonet T."/>
            <person name="Raney B.J."/>
            <person name="Ingham P.W."/>
            <person name="Tay A."/>
            <person name="Hillier L.W."/>
            <person name="Minx P."/>
            <person name="Boehm T."/>
            <person name="Wilson R.K."/>
            <person name="Brenner S."/>
            <person name="Warren W.C."/>
        </authorList>
    </citation>
    <scope>NUCLEOTIDE SEQUENCE [LARGE SCALE GENOMIC DNA]</scope>
</reference>
<dbReference type="PANTHER" id="PTHR48153">
    <property type="entry name" value="UFM1-SPECIFIC PROTEASE 2"/>
    <property type="match status" value="1"/>
</dbReference>
<dbReference type="Proteomes" id="UP000314986">
    <property type="component" value="Unassembled WGS sequence"/>
</dbReference>
<sequence>FDTDPHRFFRLTDRSIVPTDMQLVKNVHHGLPLPEPEVHRVSLVRGDYLYYHYGCDGTDDRGWGCGYRTLQTMCSWVGLRKAAGVVQGGAGGGPREVPSLRQVQETLAELEDKPGAFVGSRTWIGSFEVALCLDKLYDVPCKLVHVRSGADLWLNVEELYGHFETLGSPLMMGGDGDNMSKGILGLCSGSDYHYLLVLDPHYFGKPLTKELAHKRRWVEWKKLELFNQTSFYNLCLPQLTARF</sequence>
<evidence type="ECO:0000259" key="3">
    <source>
        <dbReference type="Pfam" id="PF07910"/>
    </source>
</evidence>
<feature type="domain" description="UFSP1/2/DUB catalytic" evidence="3">
    <location>
        <begin position="40"/>
        <end position="235"/>
    </location>
</feature>
<evidence type="ECO:0000313" key="4">
    <source>
        <dbReference type="Ensembl" id="ENSCMIP00000003923.1"/>
    </source>
</evidence>
<reference evidence="5" key="2">
    <citation type="journal article" date="2007" name="PLoS Biol.">
        <title>Survey sequencing and comparative analysis of the elephant shark (Callorhinchus milii) genome.</title>
        <authorList>
            <person name="Venkatesh B."/>
            <person name="Kirkness E.F."/>
            <person name="Loh Y.H."/>
            <person name="Halpern A.L."/>
            <person name="Lee A.P."/>
            <person name="Johnson J."/>
            <person name="Dandona N."/>
            <person name="Viswanathan L.D."/>
            <person name="Tay A."/>
            <person name="Venter J.C."/>
            <person name="Strausberg R.L."/>
            <person name="Brenner S."/>
        </authorList>
    </citation>
    <scope>NUCLEOTIDE SEQUENCE [LARGE SCALE GENOMIC DNA]</scope>
</reference>
<reference evidence="4" key="4">
    <citation type="submission" date="2025-08" db="UniProtKB">
        <authorList>
            <consortium name="Ensembl"/>
        </authorList>
    </citation>
    <scope>IDENTIFICATION</scope>
</reference>
<comment type="similarity">
    <text evidence="1">Belongs to the peptidase C78 family.</text>
</comment>